<dbReference type="RefSeq" id="WP_198577410.1">
    <property type="nucleotide sequence ID" value="NZ_JADWOX010000013.1"/>
</dbReference>
<keyword evidence="2" id="KW-1185">Reference proteome</keyword>
<evidence type="ECO:0008006" key="3">
    <source>
        <dbReference type="Google" id="ProtNLM"/>
    </source>
</evidence>
<accession>A0ABS0T0V0</accession>
<dbReference type="EMBL" id="JADWOX010000013">
    <property type="protein sequence ID" value="MBI1685503.1"/>
    <property type="molecule type" value="Genomic_DNA"/>
</dbReference>
<reference evidence="1 2" key="1">
    <citation type="submission" date="2020-11" db="EMBL/GenBank/DDBJ databases">
        <title>genome sequence of strain KACC 18849.</title>
        <authorList>
            <person name="Gao J."/>
            <person name="Zhang X."/>
        </authorList>
    </citation>
    <scope>NUCLEOTIDE SEQUENCE [LARGE SCALE GENOMIC DNA]</scope>
    <source>
        <strain evidence="1 2">KACC 18849</strain>
    </source>
</reference>
<evidence type="ECO:0000313" key="2">
    <source>
        <dbReference type="Proteomes" id="UP000639859"/>
    </source>
</evidence>
<gene>
    <name evidence="1" type="ORF">I4Q42_17675</name>
</gene>
<evidence type="ECO:0000313" key="1">
    <source>
        <dbReference type="EMBL" id="MBI1685503.1"/>
    </source>
</evidence>
<dbReference type="Proteomes" id="UP000639859">
    <property type="component" value="Unassembled WGS sequence"/>
</dbReference>
<comment type="caution">
    <text evidence="1">The sequence shown here is derived from an EMBL/GenBank/DDBJ whole genome shotgun (WGS) entry which is preliminary data.</text>
</comment>
<organism evidence="1 2">
    <name type="scientific">Caulobacter hibisci</name>
    <dbReference type="NCBI Taxonomy" id="2035993"/>
    <lineage>
        <taxon>Bacteria</taxon>
        <taxon>Pseudomonadati</taxon>
        <taxon>Pseudomonadota</taxon>
        <taxon>Alphaproteobacteria</taxon>
        <taxon>Caulobacterales</taxon>
        <taxon>Caulobacteraceae</taxon>
        <taxon>Caulobacter</taxon>
    </lineage>
</organism>
<sequence>MLTAAPPASDCQVELDIAAGRCTWTVTRPDGMRLTGTASDPAFAQTQTALAAVMLDAFASVRRRRF</sequence>
<protein>
    <recommendedName>
        <fullName evidence="3">DUF1508 domain-containing protein</fullName>
    </recommendedName>
</protein>
<name>A0ABS0T0V0_9CAUL</name>
<proteinExistence type="predicted"/>